<feature type="transmembrane region" description="Helical" evidence="13">
    <location>
        <begin position="1004"/>
        <end position="1029"/>
    </location>
</feature>
<dbReference type="InterPro" id="IPR015943">
    <property type="entry name" value="WD40/YVTN_repeat-like_dom_sf"/>
</dbReference>
<dbReference type="PANTHER" id="PTHR11036">
    <property type="entry name" value="SEMAPHORIN"/>
    <property type="match status" value="1"/>
</dbReference>
<proteinExistence type="predicted"/>
<dbReference type="SUPFAM" id="SSF82895">
    <property type="entry name" value="TSP-1 type 1 repeat"/>
    <property type="match status" value="4"/>
</dbReference>
<dbReference type="SMART" id="SM00630">
    <property type="entry name" value="Sema"/>
    <property type="match status" value="1"/>
</dbReference>
<name>A0A4U1EYZ3_MONMO</name>
<sequence>MPYTPTPKLEVPVTCFAEKTQECPDTDECQTLMWSVRGAESTEGPTMVFPGPLAITLLPPSLTLLVVHLASPQDVASEPSSEQQLCSLREHPIVAFADLKPWVSNFTYPGAQDFSQLALDPSRNQLIVGARPSLCLNVSPPEKEAVDGNYLFRLSLANVSLLQATEWASNEDTRRSCQSKGKTEEECQNYVRVLIVTGRKVFMCGTNAFSPVCSSRQVGNLSRTVEKINGVARCPYDPRHNSTAVISSQGELYAATVIDFSGRDPAIYRSLGSRPPLRTAQYNSKWLNEPNFVAAYDIGLFAYFLLRENAVEHDCGRTVYSRVARVCKNDMGGRFLLEDTWTTFMKARLNCSRPGEVPFYYNELQSAFHLPEQDLIYGVFTTNVNSIAASAVCAFNLSAISQAFNGPFRYQENPRAAWLPIANPIPNFQCGTLPEVGPNENLTERSLQDAQRLFLMSEAVQPVTPEPCVTQDSVRFSHLVVDLVQAKDTLYHVLYIGTESGTILKALSTTSRSLRGCYLEELHVLPPGRREPLRSLRILHSARALFVGLSDGVLRVRNVTRDGGFGPWSPWQPCEHLDGDNSGSCLCRARACDSPRPRCGGCDCLGPAIHVANCSRNGAWTPWSSWALCSTSCGIGFQVRQRSCSNPAPRHGGRICVGKSREERFCNENTPCPVPIFWASWGSWSKCSSHCGIGVQSRRRACENGNSCPGCGVVRAGPGRAGGGRGMPGPRAKRSAEKGRGAERGTGLGLRGCATAPVLIPKEFKTCNHEGCPEVRRNTPWTPWLPVNVTQGGARQEQRFRFTCRAPLADPHGLQFGRRRTETRTCPADGSGACDTDGTALRLPTRHPPSQAQSDGAGPGVRALVEELLRSGGTSPHTVSGGWAAWGPWTSCSRDCELGFRVRKRTCTNPEPRNGGLPCVGDAAEYQDCNPQACPEGWSPWSEWSTCTEDGVQSRGRYCEELVPGPSTCAGNSSQSRPCPYREMPVILPASSVDEATGCGGFSLLHLVATGISCFVGSGLLTLAVYLYCQHCRHQSQESTLVHPATPNHLHYKGGGAPKNEKYTPMEFKTLNKNNLIPDDRANFYPLQQTNVYTTTYYPSPLNKHSFRPEASPGQQCFPNS</sequence>
<comment type="subcellular location">
    <subcellularLocation>
        <location evidence="1">Membrane</location>
        <topology evidence="1">Single-pass membrane protein</topology>
    </subcellularLocation>
</comment>
<evidence type="ECO:0000256" key="1">
    <source>
        <dbReference type="ARBA" id="ARBA00004167"/>
    </source>
</evidence>
<evidence type="ECO:0000256" key="13">
    <source>
        <dbReference type="SAM" id="Phobius"/>
    </source>
</evidence>
<dbReference type="InterPro" id="IPR027231">
    <property type="entry name" value="Semaphorin"/>
</dbReference>
<dbReference type="InterPro" id="IPR000884">
    <property type="entry name" value="TSP1_rpt"/>
</dbReference>
<dbReference type="PROSITE" id="PS50092">
    <property type="entry name" value="TSP1"/>
    <property type="match status" value="5"/>
</dbReference>
<keyword evidence="6" id="KW-0524">Neurogenesis</keyword>
<dbReference type="Pfam" id="PF01403">
    <property type="entry name" value="Sema"/>
    <property type="match status" value="1"/>
</dbReference>
<evidence type="ECO:0000259" key="14">
    <source>
        <dbReference type="PROSITE" id="PS51004"/>
    </source>
</evidence>
<dbReference type="GO" id="GO:0005886">
    <property type="term" value="C:plasma membrane"/>
    <property type="evidence" value="ECO:0007669"/>
    <property type="project" value="TreeGrafter"/>
</dbReference>
<keyword evidence="7 13" id="KW-1133">Transmembrane helix</keyword>
<dbReference type="Gene3D" id="2.130.10.10">
    <property type="entry name" value="YVTN repeat-like/Quinoprotein amine dehydrogenase"/>
    <property type="match status" value="1"/>
</dbReference>
<keyword evidence="9" id="KW-1015">Disulfide bond</keyword>
<reference evidence="16" key="1">
    <citation type="journal article" date="2019" name="IScience">
        <title>Narwhal Genome Reveals Long-Term Low Genetic Diversity despite Current Large Abundance Size.</title>
        <authorList>
            <person name="Westbury M.V."/>
            <person name="Petersen B."/>
            <person name="Garde E."/>
            <person name="Heide-Jorgensen M.P."/>
            <person name="Lorenzen E.D."/>
        </authorList>
    </citation>
    <scope>NUCLEOTIDE SEQUENCE [LARGE SCALE GENOMIC DNA]</scope>
</reference>
<comment type="caution">
    <text evidence="15">The sequence shown here is derived from an EMBL/GenBank/DDBJ whole genome shotgun (WGS) entry which is preliminary data.</text>
</comment>
<keyword evidence="2" id="KW-0217">Developmental protein</keyword>
<evidence type="ECO:0000256" key="8">
    <source>
        <dbReference type="ARBA" id="ARBA00023136"/>
    </source>
</evidence>
<keyword evidence="4" id="KW-0677">Repeat</keyword>
<evidence type="ECO:0000313" key="15">
    <source>
        <dbReference type="EMBL" id="TKC42121.1"/>
    </source>
</evidence>
<keyword evidence="10" id="KW-0325">Glycoprotein</keyword>
<dbReference type="EMBL" id="RWIC01000578">
    <property type="protein sequence ID" value="TKC42121.1"/>
    <property type="molecule type" value="Genomic_DNA"/>
</dbReference>
<dbReference type="PANTHER" id="PTHR11036:SF39">
    <property type="entry name" value="SEMAPHORIN-5B"/>
    <property type="match status" value="1"/>
</dbReference>
<evidence type="ECO:0000256" key="2">
    <source>
        <dbReference type="ARBA" id="ARBA00022473"/>
    </source>
</evidence>
<dbReference type="InterPro" id="IPR057563">
    <property type="entry name" value="Sema5A/B-like_TSP-1"/>
</dbReference>
<keyword evidence="5" id="KW-0221">Differentiation</keyword>
<dbReference type="InterPro" id="IPR036383">
    <property type="entry name" value="TSP1_rpt_sf"/>
</dbReference>
<dbReference type="GO" id="GO:0007411">
    <property type="term" value="P:axon guidance"/>
    <property type="evidence" value="ECO:0007669"/>
    <property type="project" value="TreeGrafter"/>
</dbReference>
<feature type="region of interest" description="Disordered" evidence="12">
    <location>
        <begin position="837"/>
        <end position="858"/>
    </location>
</feature>
<dbReference type="FunFam" id="2.20.100.10:FF:000001">
    <property type="entry name" value="semaphorin-5A isoform X1"/>
    <property type="match status" value="2"/>
</dbReference>
<keyword evidence="8 13" id="KW-0472">Membrane</keyword>
<keyword evidence="3 13" id="KW-0812">Transmembrane</keyword>
<dbReference type="FunFam" id="2.20.100.10:FF:000021">
    <property type="entry name" value="semaphorin-5B isoform X1"/>
    <property type="match status" value="1"/>
</dbReference>
<evidence type="ECO:0000256" key="3">
    <source>
        <dbReference type="ARBA" id="ARBA00022692"/>
    </source>
</evidence>
<evidence type="ECO:0000256" key="9">
    <source>
        <dbReference type="ARBA" id="ARBA00023157"/>
    </source>
</evidence>
<accession>A0A4U1EYZ3</accession>
<evidence type="ECO:0000256" key="7">
    <source>
        <dbReference type="ARBA" id="ARBA00022989"/>
    </source>
</evidence>
<dbReference type="Gene3D" id="2.20.100.10">
    <property type="entry name" value="Thrombospondin type-1 (TSP1) repeat"/>
    <property type="match status" value="5"/>
</dbReference>
<evidence type="ECO:0000256" key="4">
    <source>
        <dbReference type="ARBA" id="ARBA00022737"/>
    </source>
</evidence>
<feature type="region of interest" description="Disordered" evidence="12">
    <location>
        <begin position="719"/>
        <end position="747"/>
    </location>
</feature>
<dbReference type="GO" id="GO:0045499">
    <property type="term" value="F:chemorepellent activity"/>
    <property type="evidence" value="ECO:0007669"/>
    <property type="project" value="TreeGrafter"/>
</dbReference>
<feature type="domain" description="Sema" evidence="14">
    <location>
        <begin position="91"/>
        <end position="558"/>
    </location>
</feature>
<dbReference type="PROSITE" id="PS51004">
    <property type="entry name" value="SEMA"/>
    <property type="match status" value="1"/>
</dbReference>
<dbReference type="SUPFAM" id="SSF101912">
    <property type="entry name" value="Sema domain"/>
    <property type="match status" value="1"/>
</dbReference>
<evidence type="ECO:0000256" key="5">
    <source>
        <dbReference type="ARBA" id="ARBA00022782"/>
    </source>
</evidence>
<dbReference type="Pfam" id="PF00090">
    <property type="entry name" value="TSP_1"/>
    <property type="match status" value="4"/>
</dbReference>
<dbReference type="GO" id="GO:0071526">
    <property type="term" value="P:semaphorin-plexin signaling pathway"/>
    <property type="evidence" value="ECO:0007669"/>
    <property type="project" value="TreeGrafter"/>
</dbReference>
<comment type="caution">
    <text evidence="11">Lacks conserved residue(s) required for the propagation of feature annotation.</text>
</comment>
<feature type="compositionally biased region" description="Basic and acidic residues" evidence="12">
    <location>
        <begin position="734"/>
        <end position="743"/>
    </location>
</feature>
<dbReference type="FunFam" id="2.130.10.10:FF:000048">
    <property type="entry name" value="semaphorin-5B isoform X1"/>
    <property type="match status" value="1"/>
</dbReference>
<dbReference type="PRINTS" id="PR01705">
    <property type="entry name" value="TSP1REPEAT"/>
</dbReference>
<gene>
    <name evidence="15" type="ORF">EI555_015967</name>
</gene>
<protein>
    <recommendedName>
        <fullName evidence="14">Sema domain-containing protein</fullName>
    </recommendedName>
</protein>
<dbReference type="GO" id="GO:0030335">
    <property type="term" value="P:positive regulation of cell migration"/>
    <property type="evidence" value="ECO:0007669"/>
    <property type="project" value="TreeGrafter"/>
</dbReference>
<evidence type="ECO:0000256" key="6">
    <source>
        <dbReference type="ARBA" id="ARBA00022902"/>
    </source>
</evidence>
<dbReference type="AlphaFoldDB" id="A0A4U1EYZ3"/>
<dbReference type="SMART" id="SM00209">
    <property type="entry name" value="TSP1"/>
    <property type="match status" value="4"/>
</dbReference>
<dbReference type="Proteomes" id="UP000308365">
    <property type="component" value="Unassembled WGS sequence"/>
</dbReference>
<evidence type="ECO:0000256" key="11">
    <source>
        <dbReference type="PROSITE-ProRule" id="PRU00352"/>
    </source>
</evidence>
<dbReference type="GO" id="GO:0001755">
    <property type="term" value="P:neural crest cell migration"/>
    <property type="evidence" value="ECO:0007669"/>
    <property type="project" value="TreeGrafter"/>
</dbReference>
<dbReference type="InterPro" id="IPR001627">
    <property type="entry name" value="Semap_dom"/>
</dbReference>
<evidence type="ECO:0000313" key="16">
    <source>
        <dbReference type="Proteomes" id="UP000308365"/>
    </source>
</evidence>
<dbReference type="Pfam" id="PF23260">
    <property type="entry name" value="TSP1_2"/>
    <property type="match status" value="1"/>
</dbReference>
<dbReference type="GO" id="GO:0030215">
    <property type="term" value="F:semaphorin receptor binding"/>
    <property type="evidence" value="ECO:0007669"/>
    <property type="project" value="InterPro"/>
</dbReference>
<evidence type="ECO:0000256" key="10">
    <source>
        <dbReference type="ARBA" id="ARBA00023180"/>
    </source>
</evidence>
<organism evidence="15 16">
    <name type="scientific">Monodon monoceros</name>
    <name type="common">Narwhal</name>
    <name type="synonym">Ceratodon monodon</name>
    <dbReference type="NCBI Taxonomy" id="40151"/>
    <lineage>
        <taxon>Eukaryota</taxon>
        <taxon>Metazoa</taxon>
        <taxon>Chordata</taxon>
        <taxon>Craniata</taxon>
        <taxon>Vertebrata</taxon>
        <taxon>Euteleostomi</taxon>
        <taxon>Mammalia</taxon>
        <taxon>Eutheria</taxon>
        <taxon>Laurasiatheria</taxon>
        <taxon>Artiodactyla</taxon>
        <taxon>Whippomorpha</taxon>
        <taxon>Cetacea</taxon>
        <taxon>Odontoceti</taxon>
        <taxon>Monodontidae</taxon>
        <taxon>Monodon</taxon>
    </lineage>
</organism>
<dbReference type="InterPro" id="IPR036352">
    <property type="entry name" value="Semap_dom_sf"/>
</dbReference>
<evidence type="ECO:0000256" key="12">
    <source>
        <dbReference type="SAM" id="MobiDB-lite"/>
    </source>
</evidence>